<keyword evidence="1" id="KW-1133">Transmembrane helix</keyword>
<proteinExistence type="predicted"/>
<sequence>MPIAGTYNDLWYALMLGCISGIVAGFICYFIYALRTRPGKEILTAIKHEQFYVVYQPVVDTRTLSVTGLKSYCAGVTLRQARFRRMPLSTMPKRNNLSYR</sequence>
<gene>
    <name evidence="2" type="primary">rtn_2</name>
    <name evidence="2" type="ORF">NCTC8256_02227</name>
</gene>
<evidence type="ECO:0000256" key="1">
    <source>
        <dbReference type="SAM" id="Phobius"/>
    </source>
</evidence>
<evidence type="ECO:0000313" key="3">
    <source>
        <dbReference type="Proteomes" id="UP000254346"/>
    </source>
</evidence>
<accession>A0A379VN92</accession>
<protein>
    <submittedName>
        <fullName evidence="2">Rtn protein</fullName>
    </submittedName>
</protein>
<dbReference type="Proteomes" id="UP000254346">
    <property type="component" value="Unassembled WGS sequence"/>
</dbReference>
<dbReference type="EMBL" id="UGXR01000001">
    <property type="protein sequence ID" value="SUH08302.1"/>
    <property type="molecule type" value="Genomic_DNA"/>
</dbReference>
<dbReference type="AlphaFoldDB" id="A0A379VN92"/>
<name>A0A379VN92_SALET</name>
<feature type="transmembrane region" description="Helical" evidence="1">
    <location>
        <begin position="12"/>
        <end position="34"/>
    </location>
</feature>
<keyword evidence="1" id="KW-0812">Transmembrane</keyword>
<organism evidence="2 3">
    <name type="scientific">Salmonella enterica I</name>
    <dbReference type="NCBI Taxonomy" id="59201"/>
    <lineage>
        <taxon>Bacteria</taxon>
        <taxon>Pseudomonadati</taxon>
        <taxon>Pseudomonadota</taxon>
        <taxon>Gammaproteobacteria</taxon>
        <taxon>Enterobacterales</taxon>
        <taxon>Enterobacteriaceae</taxon>
        <taxon>Salmonella</taxon>
    </lineage>
</organism>
<evidence type="ECO:0000313" key="2">
    <source>
        <dbReference type="EMBL" id="SUH08302.1"/>
    </source>
</evidence>
<reference evidence="2 3" key="1">
    <citation type="submission" date="2018-06" db="EMBL/GenBank/DDBJ databases">
        <authorList>
            <consortium name="Pathogen Informatics"/>
            <person name="Doyle S."/>
        </authorList>
    </citation>
    <scope>NUCLEOTIDE SEQUENCE [LARGE SCALE GENOMIC DNA]</scope>
    <source>
        <strain evidence="2 3">NCTC8256</strain>
    </source>
</reference>
<keyword evidence="1" id="KW-0472">Membrane</keyword>